<accession>A0A917R1H9</accession>
<dbReference type="RefSeq" id="WP_189163220.1">
    <property type="nucleotide sequence ID" value="NZ_BMNT01000012.1"/>
</dbReference>
<reference evidence="1" key="1">
    <citation type="journal article" date="2014" name="Int. J. Syst. Evol. Microbiol.">
        <title>Complete genome sequence of Corynebacterium casei LMG S-19264T (=DSM 44701T), isolated from a smear-ripened cheese.</title>
        <authorList>
            <consortium name="US DOE Joint Genome Institute (JGI-PGF)"/>
            <person name="Walter F."/>
            <person name="Albersmeier A."/>
            <person name="Kalinowski J."/>
            <person name="Ruckert C."/>
        </authorList>
    </citation>
    <scope>NUCLEOTIDE SEQUENCE</scope>
    <source>
        <strain evidence="1">JCM 13064</strain>
    </source>
</reference>
<sequence length="68" mass="7413">MAVPDLQLRYLDAETADPLTDQLVAMFAEVWGRPPYAGDPNFSAETFAVRLGEAMKLDGFEVPILANG</sequence>
<keyword evidence="2" id="KW-1185">Reference proteome</keyword>
<name>A0A917R1H9_9ACTN</name>
<organism evidence="1 2">
    <name type="scientific">Sphaerisporangium melleum</name>
    <dbReference type="NCBI Taxonomy" id="321316"/>
    <lineage>
        <taxon>Bacteria</taxon>
        <taxon>Bacillati</taxon>
        <taxon>Actinomycetota</taxon>
        <taxon>Actinomycetes</taxon>
        <taxon>Streptosporangiales</taxon>
        <taxon>Streptosporangiaceae</taxon>
        <taxon>Sphaerisporangium</taxon>
    </lineage>
</organism>
<dbReference type="AlphaFoldDB" id="A0A917R1H9"/>
<reference evidence="1" key="2">
    <citation type="submission" date="2020-09" db="EMBL/GenBank/DDBJ databases">
        <authorList>
            <person name="Sun Q."/>
            <person name="Ohkuma M."/>
        </authorList>
    </citation>
    <scope>NUCLEOTIDE SEQUENCE</scope>
    <source>
        <strain evidence="1">JCM 13064</strain>
    </source>
</reference>
<protein>
    <submittedName>
        <fullName evidence="1">Uncharacterized protein</fullName>
    </submittedName>
</protein>
<gene>
    <name evidence="1" type="ORF">GCM10007964_25810</name>
</gene>
<comment type="caution">
    <text evidence="1">The sequence shown here is derived from an EMBL/GenBank/DDBJ whole genome shotgun (WGS) entry which is preliminary data.</text>
</comment>
<evidence type="ECO:0000313" key="1">
    <source>
        <dbReference type="EMBL" id="GGK81981.1"/>
    </source>
</evidence>
<evidence type="ECO:0000313" key="2">
    <source>
        <dbReference type="Proteomes" id="UP000645217"/>
    </source>
</evidence>
<dbReference type="Proteomes" id="UP000645217">
    <property type="component" value="Unassembled WGS sequence"/>
</dbReference>
<proteinExistence type="predicted"/>
<dbReference type="EMBL" id="BMNT01000012">
    <property type="protein sequence ID" value="GGK81981.1"/>
    <property type="molecule type" value="Genomic_DNA"/>
</dbReference>